<protein>
    <submittedName>
        <fullName evidence="1">Uncharacterized protein</fullName>
    </submittedName>
</protein>
<evidence type="ECO:0000313" key="2">
    <source>
        <dbReference type="Proteomes" id="UP000233467"/>
    </source>
</evidence>
<proteinExistence type="predicted"/>
<comment type="caution">
    <text evidence="1">The sequence shown here is derived from an EMBL/GenBank/DDBJ whole genome shotgun (WGS) entry which is preliminary data.</text>
</comment>
<dbReference type="AlphaFoldDB" id="A0A2N3J612"/>
<gene>
    <name evidence="1" type="ORF">CJP16_03545</name>
</gene>
<organism evidence="1 2">
    <name type="scientific">Aeromonas sobria</name>
    <dbReference type="NCBI Taxonomy" id="646"/>
    <lineage>
        <taxon>Bacteria</taxon>
        <taxon>Pseudomonadati</taxon>
        <taxon>Pseudomonadota</taxon>
        <taxon>Gammaproteobacteria</taxon>
        <taxon>Aeromonadales</taxon>
        <taxon>Aeromonadaceae</taxon>
        <taxon>Aeromonas</taxon>
    </lineage>
</organism>
<dbReference type="Proteomes" id="UP000233467">
    <property type="component" value="Unassembled WGS sequence"/>
</dbReference>
<name>A0A2N3J612_AERSO</name>
<keyword evidence="2" id="KW-1185">Reference proteome</keyword>
<accession>A0A2N3J612</accession>
<evidence type="ECO:0000313" key="1">
    <source>
        <dbReference type="EMBL" id="PKQ81882.1"/>
    </source>
</evidence>
<reference evidence="1 2" key="1">
    <citation type="journal article" date="2017" name="Front. Microbiol.">
        <title>Strong Genomic and Phenotypic Heterogeneity in the Aeromonas sobria Species Complex.</title>
        <authorList>
            <person name="Gauthier J."/>
            <person name="Vincent A.T."/>
            <person name="Charette S.J."/>
            <person name="Derome N."/>
        </authorList>
    </citation>
    <scope>NUCLEOTIDE SEQUENCE [LARGE SCALE GENOMIC DNA]</scope>
    <source>
        <strain evidence="1 2">TM18</strain>
    </source>
</reference>
<dbReference type="EMBL" id="NQMM01000012">
    <property type="protein sequence ID" value="PKQ81882.1"/>
    <property type="molecule type" value="Genomic_DNA"/>
</dbReference>
<dbReference type="RefSeq" id="WP_101323623.1">
    <property type="nucleotide sequence ID" value="NZ_NQMM01000012.1"/>
</dbReference>
<sequence length="178" mass="19951">MSQDLMFLRLFNEFAAANPQAADEWLFAEGRSSFTWDLGEERLVFLPQDDVAQEPVDDLLPFMDNPFFIGVDMASGPDETVFSKPMAKEPIRPNRLSVIRISFFVLCQDCLRLSIYSREKHCEQEFCQCGGQWCGCENCNEQALLLLSGERDQNKLGLQVPISSWSPVNGCTVVGGAA</sequence>